<feature type="transmembrane region" description="Helical" evidence="1">
    <location>
        <begin position="74"/>
        <end position="92"/>
    </location>
</feature>
<evidence type="ECO:0000313" key="2">
    <source>
        <dbReference type="EMBL" id="AAL00983.1"/>
    </source>
</evidence>
<feature type="transmembrane region" description="Helical" evidence="1">
    <location>
        <begin position="112"/>
        <end position="129"/>
    </location>
</feature>
<dbReference type="InterPro" id="IPR027417">
    <property type="entry name" value="P-loop_NTPase"/>
</dbReference>
<dbReference type="Gene3D" id="1.10.8.430">
    <property type="entry name" value="Helical domain of apoptotic protease-activating factors"/>
    <property type="match status" value="1"/>
</dbReference>
<evidence type="ECO:0000256" key="1">
    <source>
        <dbReference type="SAM" id="Phobius"/>
    </source>
</evidence>
<feature type="non-terminal residue" evidence="2">
    <location>
        <position position="1"/>
    </location>
</feature>
<dbReference type="InterPro" id="IPR042197">
    <property type="entry name" value="Apaf_helical"/>
</dbReference>
<keyword evidence="1" id="KW-1133">Transmembrane helix</keyword>
<keyword evidence="1" id="KW-0812">Transmembrane</keyword>
<sequence length="174" mass="20121">EFGVGKTTLAQLVHQRYLCSKSFGPQSMGLCFRRFGYHKNNESNFTISQFGAKEGQKLDFTSRKIKEKFIREKIGLFWMTFGMRIIIIGPFYNLLFQQGFQEAKLLLQHEILMFQLQWVLLMLTLLNILSEDDCLSAFAQHALGSTNFGRHPNLEKFVKKIVRKCYGLPLALST</sequence>
<feature type="non-terminal residue" evidence="2">
    <location>
        <position position="174"/>
    </location>
</feature>
<dbReference type="AlphaFoldDB" id="Q946C1"/>
<name>Q946C1_THECC</name>
<reference evidence="2" key="1">
    <citation type="journal article" date="2003" name="Theor. Appl. Genet.">
        <title>Resistance gene homologues in Theobroma cacao as useful genetic markers.</title>
        <authorList>
            <person name="Kuhn D.N."/>
            <person name="Heath M."/>
            <person name="Wisser R.J."/>
            <person name="Meerow A."/>
            <person name="Brown J.S."/>
            <person name="Lopes U."/>
            <person name="Schnell R.J."/>
        </authorList>
    </citation>
    <scope>NUCLEOTIDE SEQUENCE</scope>
</reference>
<protein>
    <submittedName>
        <fullName evidence="2">NBS/LRR resistance protein-like protein</fullName>
    </submittedName>
</protein>
<dbReference type="EMBL" id="AF402710">
    <property type="protein sequence ID" value="AAL00983.1"/>
    <property type="molecule type" value="Genomic_DNA"/>
</dbReference>
<accession>Q946C1</accession>
<proteinExistence type="predicted"/>
<keyword evidence="1" id="KW-0472">Membrane</keyword>
<organism evidence="2">
    <name type="scientific">Theobroma cacao</name>
    <name type="common">Cacao</name>
    <name type="synonym">Cocoa</name>
    <dbReference type="NCBI Taxonomy" id="3641"/>
    <lineage>
        <taxon>Eukaryota</taxon>
        <taxon>Viridiplantae</taxon>
        <taxon>Streptophyta</taxon>
        <taxon>Embryophyta</taxon>
        <taxon>Tracheophyta</taxon>
        <taxon>Spermatophyta</taxon>
        <taxon>Magnoliopsida</taxon>
        <taxon>eudicotyledons</taxon>
        <taxon>Gunneridae</taxon>
        <taxon>Pentapetalae</taxon>
        <taxon>rosids</taxon>
        <taxon>malvids</taxon>
        <taxon>Malvales</taxon>
        <taxon>Malvaceae</taxon>
        <taxon>Byttnerioideae</taxon>
        <taxon>Theobroma</taxon>
    </lineage>
</organism>
<dbReference type="SUPFAM" id="SSF52540">
    <property type="entry name" value="P-loop containing nucleoside triphosphate hydrolases"/>
    <property type="match status" value="1"/>
</dbReference>